<dbReference type="Gene3D" id="2.60.120.260">
    <property type="entry name" value="Galactose-binding domain-like"/>
    <property type="match status" value="1"/>
</dbReference>
<dbReference type="GeneID" id="20198556"/>
<reference evidence="13" key="1">
    <citation type="submission" date="2012-12" db="EMBL/GenBank/DDBJ databases">
        <authorList>
            <person name="Hellsten U."/>
            <person name="Grimwood J."/>
            <person name="Chapman J.A."/>
            <person name="Shapiro H."/>
            <person name="Aerts A."/>
            <person name="Otillar R.P."/>
            <person name="Terry A.Y."/>
            <person name="Boore J.L."/>
            <person name="Simakov O."/>
            <person name="Marletaz F."/>
            <person name="Cho S.-J."/>
            <person name="Edsinger-Gonzales E."/>
            <person name="Havlak P."/>
            <person name="Kuo D.-H."/>
            <person name="Larsson T."/>
            <person name="Lv J."/>
            <person name="Arendt D."/>
            <person name="Savage R."/>
            <person name="Osoegawa K."/>
            <person name="de Jong P."/>
            <person name="Lindberg D.R."/>
            <person name="Seaver E.C."/>
            <person name="Weisblat D.A."/>
            <person name="Putnam N.H."/>
            <person name="Grigoriev I.V."/>
            <person name="Rokhsar D.S."/>
        </authorList>
    </citation>
    <scope>NUCLEOTIDE SEQUENCE</scope>
</reference>
<feature type="region of interest" description="Disordered" evidence="7">
    <location>
        <begin position="543"/>
        <end position="568"/>
    </location>
</feature>
<protein>
    <recommendedName>
        <fullName evidence="10">WSC domain-containing protein</fullName>
    </recommendedName>
</protein>
<feature type="compositionally biased region" description="Basic and acidic residues" evidence="7">
    <location>
        <begin position="543"/>
        <end position="560"/>
    </location>
</feature>
<keyword evidence="13" id="KW-1185">Reference proteome</keyword>
<proteinExistence type="predicted"/>
<feature type="domain" description="WSC" evidence="10">
    <location>
        <begin position="26"/>
        <end position="108"/>
    </location>
</feature>
<evidence type="ECO:0000256" key="4">
    <source>
        <dbReference type="ARBA" id="ARBA00022989"/>
    </source>
</evidence>
<keyword evidence="4 8" id="KW-1133">Transmembrane helix</keyword>
<reference evidence="11 13" key="2">
    <citation type="journal article" date="2013" name="Nature">
        <title>Insights into bilaterian evolution from three spiralian genomes.</title>
        <authorList>
            <person name="Simakov O."/>
            <person name="Marletaz F."/>
            <person name="Cho S.J."/>
            <person name="Edsinger-Gonzales E."/>
            <person name="Havlak P."/>
            <person name="Hellsten U."/>
            <person name="Kuo D.H."/>
            <person name="Larsson T."/>
            <person name="Lv J."/>
            <person name="Arendt D."/>
            <person name="Savage R."/>
            <person name="Osoegawa K."/>
            <person name="de Jong P."/>
            <person name="Grimwood J."/>
            <person name="Chapman J.A."/>
            <person name="Shapiro H."/>
            <person name="Aerts A."/>
            <person name="Otillar R.P."/>
            <person name="Terry A.Y."/>
            <person name="Boore J.L."/>
            <person name="Grigoriev I.V."/>
            <person name="Lindberg D.R."/>
            <person name="Seaver E.C."/>
            <person name="Weisblat D.A."/>
            <person name="Putnam N.H."/>
            <person name="Rokhsar D.S."/>
        </authorList>
    </citation>
    <scope>NUCLEOTIDE SEQUENCE</scope>
</reference>
<dbReference type="InterPro" id="IPR008979">
    <property type="entry name" value="Galactose-bd-like_sf"/>
</dbReference>
<dbReference type="GO" id="GO:0007165">
    <property type="term" value="P:signal transduction"/>
    <property type="evidence" value="ECO:0000318"/>
    <property type="project" value="GO_Central"/>
</dbReference>
<dbReference type="SUPFAM" id="SSF49785">
    <property type="entry name" value="Galactose-binding domain-like"/>
    <property type="match status" value="1"/>
</dbReference>
<evidence type="ECO:0000259" key="10">
    <source>
        <dbReference type="PROSITE" id="PS51212"/>
    </source>
</evidence>
<evidence type="ECO:0000256" key="2">
    <source>
        <dbReference type="ARBA" id="ARBA00022692"/>
    </source>
</evidence>
<evidence type="ECO:0000256" key="9">
    <source>
        <dbReference type="SAM" id="SignalP"/>
    </source>
</evidence>
<dbReference type="HOGENOM" id="CLU_021817_1_0_1"/>
<organism evidence="12 13">
    <name type="scientific">Helobdella robusta</name>
    <name type="common">Californian leech</name>
    <dbReference type="NCBI Taxonomy" id="6412"/>
    <lineage>
        <taxon>Eukaryota</taxon>
        <taxon>Metazoa</taxon>
        <taxon>Spiralia</taxon>
        <taxon>Lophotrochozoa</taxon>
        <taxon>Annelida</taxon>
        <taxon>Clitellata</taxon>
        <taxon>Hirudinea</taxon>
        <taxon>Rhynchobdellida</taxon>
        <taxon>Glossiphoniidae</taxon>
        <taxon>Helobdella</taxon>
    </lineage>
</organism>
<dbReference type="EnsemblMetazoa" id="HelroT160061">
    <property type="protein sequence ID" value="HelroP160061"/>
    <property type="gene ID" value="HelroG160061"/>
</dbReference>
<dbReference type="PROSITE" id="PS51212">
    <property type="entry name" value="WSC"/>
    <property type="match status" value="1"/>
</dbReference>
<reference evidence="12" key="3">
    <citation type="submission" date="2015-06" db="UniProtKB">
        <authorList>
            <consortium name="EnsemblMetazoa"/>
        </authorList>
    </citation>
    <scope>IDENTIFICATION</scope>
</reference>
<feature type="signal peptide" evidence="9">
    <location>
        <begin position="1"/>
        <end position="21"/>
    </location>
</feature>
<dbReference type="GO" id="GO:0005886">
    <property type="term" value="C:plasma membrane"/>
    <property type="evidence" value="ECO:0000318"/>
    <property type="project" value="GO_Central"/>
</dbReference>
<dbReference type="EMBL" id="AMQM01000491">
    <property type="status" value="NOT_ANNOTATED_CDS"/>
    <property type="molecule type" value="Genomic_DNA"/>
</dbReference>
<dbReference type="InParanoid" id="T1EPQ6"/>
<dbReference type="SMART" id="SM00321">
    <property type="entry name" value="WSC"/>
    <property type="match status" value="1"/>
</dbReference>
<accession>T1EPQ6</accession>
<dbReference type="KEGG" id="hro:HELRODRAFT_160061"/>
<evidence type="ECO:0000256" key="1">
    <source>
        <dbReference type="ARBA" id="ARBA00004167"/>
    </source>
</evidence>
<sequence>MSSITCLIIFVTINLSSVAHTAIDLKESYIGCYRNISSTKIVAIVGSVGECSLECKDESNNMIALKYGEECNCIERLDSAVASSLCDVPCDNGDACGGSDSYSVYKSKPRVMHDAYASIESREMTSIEMNLPDGYTLETCAYFCLETNHTFFQQIMNQKCECFQHHSMYKRGFIPKFVSCQKCSHIETQICDCFNNVTDETLIFATRFQYDFQRGMSTYSHCNNRKYKIYEITKCSDGCEYGWKGDWCRERNCKVGNGGCGSEMSCTQLTVNKYKYVECVCPLDTVRNKWNKCEVMRTNLALNKPSYCSSKYSHHDDFKYDPSYLTDGMYDGHHLSHIDFDESAWLAVDLFHSYPVGFVRAYNRWGSEPFVVQRMDKFAVRLNETFDLTSIADIRNQTNFCGYGPERALGCGNPMVVICEDFRLLSRFVIIQQSDDKFGNSTTALAELEVYEAGCDLFNGRCENEICKEVTERNRKTICCGCLVTTTLTIVGNPNETFRKNEVISTSYDYFWYFLAGSLVLVFLTTLMIELVIRKKMINAGKDDQKTEENDEKREEHEDVQSDAGSLD</sequence>
<evidence type="ECO:0000313" key="13">
    <source>
        <dbReference type="Proteomes" id="UP000015101"/>
    </source>
</evidence>
<evidence type="ECO:0000256" key="7">
    <source>
        <dbReference type="SAM" id="MobiDB-lite"/>
    </source>
</evidence>
<dbReference type="RefSeq" id="XP_009015329.1">
    <property type="nucleotide sequence ID" value="XM_009017081.1"/>
</dbReference>
<keyword evidence="3 9" id="KW-0732">Signal</keyword>
<dbReference type="OrthoDB" id="6328171at2759"/>
<dbReference type="InterPro" id="IPR002889">
    <property type="entry name" value="WSC_carb-bd"/>
</dbReference>
<evidence type="ECO:0000256" key="6">
    <source>
        <dbReference type="ARBA" id="ARBA00023180"/>
    </source>
</evidence>
<dbReference type="Proteomes" id="UP000015101">
    <property type="component" value="Unassembled WGS sequence"/>
</dbReference>
<comment type="subcellular location">
    <subcellularLocation>
        <location evidence="1">Membrane</location>
        <topology evidence="1">Single-pass membrane protein</topology>
    </subcellularLocation>
</comment>
<evidence type="ECO:0000256" key="5">
    <source>
        <dbReference type="ARBA" id="ARBA00023136"/>
    </source>
</evidence>
<dbReference type="eggNOG" id="ENOG502T693">
    <property type="taxonomic scope" value="Eukaryota"/>
</dbReference>
<evidence type="ECO:0000313" key="11">
    <source>
        <dbReference type="EMBL" id="ESO05961.1"/>
    </source>
</evidence>
<feature type="chain" id="PRO_5010979992" description="WSC domain-containing protein" evidence="9">
    <location>
        <begin position="22"/>
        <end position="568"/>
    </location>
</feature>
<dbReference type="PANTHER" id="PTHR24269:SF16">
    <property type="entry name" value="PROTEIN SLG1"/>
    <property type="match status" value="1"/>
</dbReference>
<dbReference type="InterPro" id="IPR051836">
    <property type="entry name" value="Kremen_rcpt"/>
</dbReference>
<gene>
    <name evidence="12" type="primary">20198556</name>
    <name evidence="11" type="ORF">HELRODRAFT_160061</name>
</gene>
<dbReference type="EMBL" id="KB096324">
    <property type="protein sequence ID" value="ESO05961.1"/>
    <property type="molecule type" value="Genomic_DNA"/>
</dbReference>
<evidence type="ECO:0000313" key="12">
    <source>
        <dbReference type="EnsemblMetazoa" id="HelroP160061"/>
    </source>
</evidence>
<dbReference type="GO" id="GO:0004888">
    <property type="term" value="F:transmembrane signaling receptor activity"/>
    <property type="evidence" value="ECO:0000318"/>
    <property type="project" value="GO_Central"/>
</dbReference>
<name>T1EPQ6_HELRO</name>
<feature type="transmembrane region" description="Helical" evidence="8">
    <location>
        <begin position="510"/>
        <end position="533"/>
    </location>
</feature>
<dbReference type="AlphaFoldDB" id="T1EPQ6"/>
<keyword evidence="5 8" id="KW-0472">Membrane</keyword>
<dbReference type="CTD" id="20198556"/>
<keyword evidence="6" id="KW-0325">Glycoprotein</keyword>
<dbReference type="PANTHER" id="PTHR24269">
    <property type="entry name" value="KREMEN PROTEIN"/>
    <property type="match status" value="1"/>
</dbReference>
<evidence type="ECO:0000256" key="3">
    <source>
        <dbReference type="ARBA" id="ARBA00022729"/>
    </source>
</evidence>
<evidence type="ECO:0000256" key="8">
    <source>
        <dbReference type="SAM" id="Phobius"/>
    </source>
</evidence>
<keyword evidence="2 8" id="KW-0812">Transmembrane</keyword>